<comment type="cofactor">
    <cofactor evidence="1">
        <name>Fe(2+)</name>
        <dbReference type="ChEBI" id="CHEBI:29033"/>
    </cofactor>
</comment>
<evidence type="ECO:0000256" key="1">
    <source>
        <dbReference type="ARBA" id="ARBA00001954"/>
    </source>
</evidence>
<sequence length="292" mass="32870">MYRGWGVHNIRVAYPCNARSQSAKIIDVIGQSTAPHRSHTIMSTTLNTFNPQLRELGFCVEPGIFDKSQVAKMLAHLNSYLEHGHPGVVYESDCKIVRGVHGMHLYDAYFSSLVQSPYFVQAAEAILGEPVYLHQSKINFKWFKDGKSWPWHQDYVFWREFDGILHNSLVNIAVFLDDVAEDNGPLVFIPHTHHLGNISKCFESRSDWNKDLSAALTFQVLPDEVDPLIDLHGTKSVSGQAGDVVFFNPDTIHGSGDNLSDEPRRIMILTYNTCSNRPGAVASPRPEFLCTR</sequence>
<accession>A0A7Y4B7D9</accession>
<dbReference type="SUPFAM" id="SSF51197">
    <property type="entry name" value="Clavaminate synthase-like"/>
    <property type="match status" value="1"/>
</dbReference>
<evidence type="ECO:0000313" key="3">
    <source>
        <dbReference type="Proteomes" id="UP000532247"/>
    </source>
</evidence>
<organism evidence="2 3">
    <name type="scientific">Vibrio alginolyticus</name>
    <dbReference type="NCBI Taxonomy" id="663"/>
    <lineage>
        <taxon>Bacteria</taxon>
        <taxon>Pseudomonadati</taxon>
        <taxon>Pseudomonadota</taxon>
        <taxon>Gammaproteobacteria</taxon>
        <taxon>Vibrionales</taxon>
        <taxon>Vibrionaceae</taxon>
        <taxon>Vibrio</taxon>
    </lineage>
</organism>
<dbReference type="GO" id="GO:0005506">
    <property type="term" value="F:iron ion binding"/>
    <property type="evidence" value="ECO:0007669"/>
    <property type="project" value="UniProtKB-ARBA"/>
</dbReference>
<proteinExistence type="predicted"/>
<reference evidence="2 3" key="1">
    <citation type="submission" date="2019-09" db="EMBL/GenBank/DDBJ databases">
        <title>Draft genome sequencing and comparative genomics of hatchery-associated Vibrios.</title>
        <authorList>
            <person name="Kehlet-Delgado H."/>
            <person name="Mueller R.S."/>
        </authorList>
    </citation>
    <scope>NUCLEOTIDE SEQUENCE [LARGE SCALE GENOMIC DNA]</scope>
    <source>
        <strain evidence="2 3">081416A</strain>
    </source>
</reference>
<dbReference type="PANTHER" id="PTHR20883">
    <property type="entry name" value="PHYTANOYL-COA DIOXYGENASE DOMAIN CONTAINING 1"/>
    <property type="match status" value="1"/>
</dbReference>
<keyword evidence="2" id="KW-0223">Dioxygenase</keyword>
<dbReference type="Proteomes" id="UP000532247">
    <property type="component" value="Unassembled WGS sequence"/>
</dbReference>
<dbReference type="PANTHER" id="PTHR20883:SF48">
    <property type="entry name" value="ECTOINE DIOXYGENASE"/>
    <property type="match status" value="1"/>
</dbReference>
<dbReference type="Gene3D" id="2.60.120.620">
    <property type="entry name" value="q2cbj1_9rhob like domain"/>
    <property type="match status" value="1"/>
</dbReference>
<evidence type="ECO:0000313" key="2">
    <source>
        <dbReference type="EMBL" id="NOI11646.1"/>
    </source>
</evidence>
<keyword evidence="2" id="KW-0560">Oxidoreductase</keyword>
<dbReference type="InterPro" id="IPR008775">
    <property type="entry name" value="Phytyl_CoA_dOase-like"/>
</dbReference>
<name>A0A7Y4B7D9_VIBAL</name>
<dbReference type="GO" id="GO:0016706">
    <property type="term" value="F:2-oxoglutarate-dependent dioxygenase activity"/>
    <property type="evidence" value="ECO:0007669"/>
    <property type="project" value="UniProtKB-ARBA"/>
</dbReference>
<dbReference type="EMBL" id="VTYF01000020">
    <property type="protein sequence ID" value="NOI11646.1"/>
    <property type="molecule type" value="Genomic_DNA"/>
</dbReference>
<gene>
    <name evidence="2" type="ORF">F0254_22720</name>
</gene>
<dbReference type="AlphaFoldDB" id="A0A7Y4B7D9"/>
<comment type="caution">
    <text evidence="2">The sequence shown here is derived from an EMBL/GenBank/DDBJ whole genome shotgun (WGS) entry which is preliminary data.</text>
</comment>
<dbReference type="Pfam" id="PF05721">
    <property type="entry name" value="PhyH"/>
    <property type="match status" value="1"/>
</dbReference>
<protein>
    <submittedName>
        <fullName evidence="2">Phytanoyl-CoA dioxygenase</fullName>
    </submittedName>
</protein>